<sequence length="106" mass="12236">MTILEFLESKRMNRDEDGNEISYEEARIKVVNALGFEKCVECLPASKEEIQEALKNDKYLTKISFERWDSKAPLLYDDLNKMGITQIGVTETVDLLKQCARMWAGQ</sequence>
<dbReference type="RefSeq" id="WP_143261017.1">
    <property type="nucleotide sequence ID" value="NZ_CP120601.2"/>
</dbReference>
<gene>
    <name evidence="1" type="ORF">CHCC15381_4097</name>
</gene>
<organism evidence="1 2">
    <name type="scientific">Bacillus paralicheniformis</name>
    <dbReference type="NCBI Taxonomy" id="1648923"/>
    <lineage>
        <taxon>Bacteria</taxon>
        <taxon>Bacillati</taxon>
        <taxon>Bacillota</taxon>
        <taxon>Bacilli</taxon>
        <taxon>Bacillales</taxon>
        <taxon>Bacillaceae</taxon>
        <taxon>Bacillus</taxon>
    </lineage>
</organism>
<evidence type="ECO:0000313" key="1">
    <source>
        <dbReference type="EMBL" id="TWL39531.1"/>
    </source>
</evidence>
<dbReference type="Proteomes" id="UP000429980">
    <property type="component" value="Unassembled WGS sequence"/>
</dbReference>
<name>A0ABY3FXT8_9BACI</name>
<dbReference type="EMBL" id="NILF01000033">
    <property type="protein sequence ID" value="TWL39531.1"/>
    <property type="molecule type" value="Genomic_DNA"/>
</dbReference>
<evidence type="ECO:0000313" key="2">
    <source>
        <dbReference type="Proteomes" id="UP000429980"/>
    </source>
</evidence>
<keyword evidence="2" id="KW-1185">Reference proteome</keyword>
<comment type="caution">
    <text evidence="1">The sequence shown here is derived from an EMBL/GenBank/DDBJ whole genome shotgun (WGS) entry which is preliminary data.</text>
</comment>
<reference evidence="1 2" key="1">
    <citation type="submission" date="2019-06" db="EMBL/GenBank/DDBJ databases">
        <title>Genome sequence analysis of &gt;100 Bacillus licheniformis strains suggests intrinsic resistance to this species.</title>
        <authorList>
            <person name="Wels M."/>
            <person name="Siezen R.J."/>
            <person name="Johansen E."/>
            <person name="Stuer-Lauridsen B."/>
            <person name="Bjerre K."/>
            <person name="Nielsen B.K.K."/>
        </authorList>
    </citation>
    <scope>NUCLEOTIDE SEQUENCE [LARGE SCALE GENOMIC DNA]</scope>
    <source>
        <strain evidence="1 2">BAC-15381</strain>
    </source>
</reference>
<proteinExistence type="predicted"/>
<protein>
    <submittedName>
        <fullName evidence="1">Uncharacterized protein</fullName>
    </submittedName>
</protein>
<accession>A0ABY3FXT8</accession>